<organism evidence="2 3">
    <name type="scientific">Araneus ventricosus</name>
    <name type="common">Orbweaver spider</name>
    <name type="synonym">Epeira ventricosa</name>
    <dbReference type="NCBI Taxonomy" id="182803"/>
    <lineage>
        <taxon>Eukaryota</taxon>
        <taxon>Metazoa</taxon>
        <taxon>Ecdysozoa</taxon>
        <taxon>Arthropoda</taxon>
        <taxon>Chelicerata</taxon>
        <taxon>Arachnida</taxon>
        <taxon>Araneae</taxon>
        <taxon>Araneomorphae</taxon>
        <taxon>Entelegynae</taxon>
        <taxon>Araneoidea</taxon>
        <taxon>Araneidae</taxon>
        <taxon>Araneus</taxon>
    </lineage>
</organism>
<proteinExistence type="predicted"/>
<protein>
    <submittedName>
        <fullName evidence="2">Uncharacterized protein</fullName>
    </submittedName>
</protein>
<reference evidence="2 3" key="1">
    <citation type="journal article" date="2019" name="Sci. Rep.">
        <title>Orb-weaving spider Araneus ventricosus genome elucidates the spidroin gene catalogue.</title>
        <authorList>
            <person name="Kono N."/>
            <person name="Nakamura H."/>
            <person name="Ohtoshi R."/>
            <person name="Moran D.A.P."/>
            <person name="Shinohara A."/>
            <person name="Yoshida Y."/>
            <person name="Fujiwara M."/>
            <person name="Mori M."/>
            <person name="Tomita M."/>
            <person name="Arakawa K."/>
        </authorList>
    </citation>
    <scope>NUCLEOTIDE SEQUENCE [LARGE SCALE GENOMIC DNA]</scope>
</reference>
<feature type="region of interest" description="Disordered" evidence="1">
    <location>
        <begin position="1"/>
        <end position="20"/>
    </location>
</feature>
<gene>
    <name evidence="2" type="ORF">AVEN_180016_1</name>
</gene>
<evidence type="ECO:0000313" key="3">
    <source>
        <dbReference type="Proteomes" id="UP000499080"/>
    </source>
</evidence>
<dbReference type="EMBL" id="BGPR01001618">
    <property type="protein sequence ID" value="GBM58013.1"/>
    <property type="molecule type" value="Genomic_DNA"/>
</dbReference>
<sequence>MTRTRPQPAPPLQTPAPHQWEDVSFPTYDLTSNRPNTRLILSGIRFRTWKHLADILPLGHRGLGKRSKQPWCFSAKVPVLKHTFEILSIRHLKVNSPNVHETMTLNSSAS</sequence>
<evidence type="ECO:0000256" key="1">
    <source>
        <dbReference type="SAM" id="MobiDB-lite"/>
    </source>
</evidence>
<keyword evidence="3" id="KW-1185">Reference proteome</keyword>
<name>A0A4Y2GWW5_ARAVE</name>
<evidence type="ECO:0000313" key="2">
    <source>
        <dbReference type="EMBL" id="GBM58013.1"/>
    </source>
</evidence>
<comment type="caution">
    <text evidence="2">The sequence shown here is derived from an EMBL/GenBank/DDBJ whole genome shotgun (WGS) entry which is preliminary data.</text>
</comment>
<accession>A0A4Y2GWW5</accession>
<dbReference type="Proteomes" id="UP000499080">
    <property type="component" value="Unassembled WGS sequence"/>
</dbReference>
<dbReference type="AlphaFoldDB" id="A0A4Y2GWW5"/>